<dbReference type="InterPro" id="IPR036724">
    <property type="entry name" value="Cobalamin-bd_sf"/>
</dbReference>
<dbReference type="GO" id="GO:0003700">
    <property type="term" value="F:DNA-binding transcription factor activity"/>
    <property type="evidence" value="ECO:0007669"/>
    <property type="project" value="InterPro"/>
</dbReference>
<dbReference type="Pfam" id="PF02607">
    <property type="entry name" value="B12-binding_2"/>
    <property type="match status" value="1"/>
</dbReference>
<organism evidence="6 7">
    <name type="scientific">Formosa sediminum</name>
    <dbReference type="NCBI Taxonomy" id="2594004"/>
    <lineage>
        <taxon>Bacteria</taxon>
        <taxon>Pseudomonadati</taxon>
        <taxon>Bacteroidota</taxon>
        <taxon>Flavobacteriia</taxon>
        <taxon>Flavobacteriales</taxon>
        <taxon>Flavobacteriaceae</taxon>
        <taxon>Formosa</taxon>
    </lineage>
</organism>
<dbReference type="InterPro" id="IPR047057">
    <property type="entry name" value="MerR_fam"/>
</dbReference>
<dbReference type="InterPro" id="IPR003759">
    <property type="entry name" value="Cbl-bd_cap"/>
</dbReference>
<evidence type="ECO:0000313" key="6">
    <source>
        <dbReference type="EMBL" id="QDO92800.1"/>
    </source>
</evidence>
<name>A0A516GN53_9FLAO</name>
<sequence length="299" mass="34029">MSNYTMAQIVSLTGIKSHTLRKWESRYNFLEPLRTETNIRYYTDEQLKKLLNISILTRNGFRISKINEMSETELHNEVSNILLEGSAEDEISALILSVMTLDEDEFDKTVNAEILKTGLITTITGLIYPFLAQIGVLWGVNKVMPAQEHFISNLIRQKIFTAIELLPKPLKNAPKAVLFLPENEHHEIGLLLASFIAQKIGWRVYYLGQNVPDENINMVTEITNPDVLVTMFITHSYKSVAQKLKKITSEINLPLIVSGYIEHPNLLTSISNSIHYLSTPEDFVPLLKTIAKERIVFSD</sequence>
<dbReference type="Pfam" id="PF13411">
    <property type="entry name" value="MerR_1"/>
    <property type="match status" value="1"/>
</dbReference>
<dbReference type="InterPro" id="IPR000551">
    <property type="entry name" value="MerR-type_HTH_dom"/>
</dbReference>
<dbReference type="AlphaFoldDB" id="A0A516GN53"/>
<dbReference type="SUPFAM" id="SSF46955">
    <property type="entry name" value="Putative DNA-binding domain"/>
    <property type="match status" value="1"/>
</dbReference>
<dbReference type="GO" id="GO:0046872">
    <property type="term" value="F:metal ion binding"/>
    <property type="evidence" value="ECO:0007669"/>
    <property type="project" value="InterPro"/>
</dbReference>
<evidence type="ECO:0000256" key="3">
    <source>
        <dbReference type="ARBA" id="ARBA00023125"/>
    </source>
</evidence>
<dbReference type="PANTHER" id="PTHR30204:SF69">
    <property type="entry name" value="MERR-FAMILY TRANSCRIPTIONAL REGULATOR"/>
    <property type="match status" value="1"/>
</dbReference>
<reference evidence="6 7" key="1">
    <citation type="submission" date="2019-07" db="EMBL/GenBank/DDBJ databases">
        <title>Genome sequencing for Formosa sp. PS13.</title>
        <authorList>
            <person name="Park S.-J."/>
        </authorList>
    </citation>
    <scope>NUCLEOTIDE SEQUENCE [LARGE SCALE GENOMIC DNA]</scope>
    <source>
        <strain evidence="6 7">PS13</strain>
    </source>
</reference>
<dbReference type="SUPFAM" id="SSF52242">
    <property type="entry name" value="Cobalamin (vitamin B12)-binding domain"/>
    <property type="match status" value="1"/>
</dbReference>
<dbReference type="RefSeq" id="WP_143379709.1">
    <property type="nucleotide sequence ID" value="NZ_CP041637.1"/>
</dbReference>
<dbReference type="OrthoDB" id="9800334at2"/>
<dbReference type="PANTHER" id="PTHR30204">
    <property type="entry name" value="REDOX-CYCLING DRUG-SENSING TRANSCRIPTIONAL ACTIVATOR SOXR"/>
    <property type="match status" value="1"/>
</dbReference>
<dbReference type="InterPro" id="IPR009061">
    <property type="entry name" value="DNA-bd_dom_put_sf"/>
</dbReference>
<feature type="domain" description="HTH merR-type" evidence="5">
    <location>
        <begin position="3"/>
        <end position="72"/>
    </location>
</feature>
<gene>
    <name evidence="6" type="ORF">FNB79_02015</name>
</gene>
<evidence type="ECO:0000313" key="7">
    <source>
        <dbReference type="Proteomes" id="UP000319209"/>
    </source>
</evidence>
<dbReference type="KEGG" id="fop:FNB79_02015"/>
<keyword evidence="7" id="KW-1185">Reference proteome</keyword>
<dbReference type="GO" id="GO:0031419">
    <property type="term" value="F:cobalamin binding"/>
    <property type="evidence" value="ECO:0007669"/>
    <property type="project" value="InterPro"/>
</dbReference>
<dbReference type="CDD" id="cd01104">
    <property type="entry name" value="HTH_MlrA-CarA"/>
    <property type="match status" value="1"/>
</dbReference>
<dbReference type="GO" id="GO:0003677">
    <property type="term" value="F:DNA binding"/>
    <property type="evidence" value="ECO:0007669"/>
    <property type="project" value="UniProtKB-KW"/>
</dbReference>
<keyword evidence="4" id="KW-0804">Transcription</keyword>
<keyword evidence="2" id="KW-0805">Transcription regulation</keyword>
<dbReference type="Gene3D" id="1.10.1660.10">
    <property type="match status" value="1"/>
</dbReference>
<keyword evidence="1" id="KW-0678">Repressor</keyword>
<dbReference type="Gene3D" id="3.40.50.280">
    <property type="entry name" value="Cobalamin-binding domain"/>
    <property type="match status" value="1"/>
</dbReference>
<dbReference type="SMART" id="SM00422">
    <property type="entry name" value="HTH_MERR"/>
    <property type="match status" value="1"/>
</dbReference>
<accession>A0A516GN53</accession>
<dbReference type="Proteomes" id="UP000319209">
    <property type="component" value="Chromosome"/>
</dbReference>
<proteinExistence type="predicted"/>
<evidence type="ECO:0000259" key="5">
    <source>
        <dbReference type="PROSITE" id="PS50937"/>
    </source>
</evidence>
<evidence type="ECO:0000256" key="4">
    <source>
        <dbReference type="ARBA" id="ARBA00023163"/>
    </source>
</evidence>
<evidence type="ECO:0000256" key="1">
    <source>
        <dbReference type="ARBA" id="ARBA00022491"/>
    </source>
</evidence>
<dbReference type="PROSITE" id="PS50937">
    <property type="entry name" value="HTH_MERR_2"/>
    <property type="match status" value="1"/>
</dbReference>
<evidence type="ECO:0000256" key="2">
    <source>
        <dbReference type="ARBA" id="ARBA00023015"/>
    </source>
</evidence>
<dbReference type="InterPro" id="IPR036594">
    <property type="entry name" value="Meth_synthase_dom"/>
</dbReference>
<dbReference type="Gene3D" id="1.10.1240.10">
    <property type="entry name" value="Methionine synthase domain"/>
    <property type="match status" value="1"/>
</dbReference>
<keyword evidence="3" id="KW-0238">DNA-binding</keyword>
<protein>
    <submittedName>
        <fullName evidence="6">MerR family transcriptional regulator</fullName>
    </submittedName>
</protein>
<dbReference type="EMBL" id="CP041637">
    <property type="protein sequence ID" value="QDO92800.1"/>
    <property type="molecule type" value="Genomic_DNA"/>
</dbReference>